<accession>A0ACA9Q9W3</accession>
<organism evidence="1 2">
    <name type="scientific">Racocetra persica</name>
    <dbReference type="NCBI Taxonomy" id="160502"/>
    <lineage>
        <taxon>Eukaryota</taxon>
        <taxon>Fungi</taxon>
        <taxon>Fungi incertae sedis</taxon>
        <taxon>Mucoromycota</taxon>
        <taxon>Glomeromycotina</taxon>
        <taxon>Glomeromycetes</taxon>
        <taxon>Diversisporales</taxon>
        <taxon>Gigasporaceae</taxon>
        <taxon>Racocetra</taxon>
    </lineage>
</organism>
<evidence type="ECO:0000313" key="2">
    <source>
        <dbReference type="Proteomes" id="UP000789920"/>
    </source>
</evidence>
<reference evidence="1" key="1">
    <citation type="submission" date="2021-06" db="EMBL/GenBank/DDBJ databases">
        <authorList>
            <person name="Kallberg Y."/>
            <person name="Tangrot J."/>
            <person name="Rosling A."/>
        </authorList>
    </citation>
    <scope>NUCLEOTIDE SEQUENCE</scope>
    <source>
        <strain evidence="1">MA461A</strain>
    </source>
</reference>
<proteinExistence type="predicted"/>
<dbReference type="EMBL" id="CAJVQC010027092">
    <property type="protein sequence ID" value="CAG8735307.1"/>
    <property type="molecule type" value="Genomic_DNA"/>
</dbReference>
<protein>
    <submittedName>
        <fullName evidence="1">12982_t:CDS:1</fullName>
    </submittedName>
</protein>
<keyword evidence="2" id="KW-1185">Reference proteome</keyword>
<gene>
    <name evidence="1" type="ORF">RPERSI_LOCUS12589</name>
</gene>
<evidence type="ECO:0000313" key="1">
    <source>
        <dbReference type="EMBL" id="CAG8735307.1"/>
    </source>
</evidence>
<feature type="non-terminal residue" evidence="1">
    <location>
        <position position="1"/>
    </location>
</feature>
<dbReference type="Proteomes" id="UP000789920">
    <property type="component" value="Unassembled WGS sequence"/>
</dbReference>
<sequence length="57" mass="6999">QNQKFNHGLLETDYPQVENIRQQIKEQTQKLQQKKQDLCQKTRDFINEYFPETEKET</sequence>
<name>A0ACA9Q9W3_9GLOM</name>
<comment type="caution">
    <text evidence="1">The sequence shown here is derived from an EMBL/GenBank/DDBJ whole genome shotgun (WGS) entry which is preliminary data.</text>
</comment>